<protein>
    <submittedName>
        <fullName evidence="3">Porin</fullName>
    </submittedName>
</protein>
<evidence type="ECO:0000313" key="4">
    <source>
        <dbReference type="Proteomes" id="UP000321058"/>
    </source>
</evidence>
<reference evidence="3 4" key="1">
    <citation type="submission" date="2019-07" db="EMBL/GenBank/DDBJ databases">
        <title>Whole genome shotgun sequence of Reyranella soli NBRC 108950.</title>
        <authorList>
            <person name="Hosoyama A."/>
            <person name="Uohara A."/>
            <person name="Ohji S."/>
            <person name="Ichikawa N."/>
        </authorList>
    </citation>
    <scope>NUCLEOTIDE SEQUENCE [LARGE SCALE GENOMIC DNA]</scope>
    <source>
        <strain evidence="3 4">NBRC 108950</strain>
    </source>
</reference>
<keyword evidence="1" id="KW-0732">Signal</keyword>
<dbReference type="SUPFAM" id="SSF56935">
    <property type="entry name" value="Porins"/>
    <property type="match status" value="1"/>
</dbReference>
<dbReference type="InterPro" id="IPR033900">
    <property type="entry name" value="Gram_neg_porin_domain"/>
</dbReference>
<feature type="domain" description="Porin" evidence="2">
    <location>
        <begin position="9"/>
        <end position="434"/>
    </location>
</feature>
<keyword evidence="4" id="KW-1185">Reference proteome</keyword>
<dbReference type="EMBL" id="BKAJ01000178">
    <property type="protein sequence ID" value="GEP60725.1"/>
    <property type="molecule type" value="Genomic_DNA"/>
</dbReference>
<evidence type="ECO:0000256" key="1">
    <source>
        <dbReference type="SAM" id="SignalP"/>
    </source>
</evidence>
<sequence>MMKKLLLGTTALVAGGVMAAPAMAADPIKMGIGGYYTFYALAGNIDSTYAFNGSFTNYKGLTIMQEGEIHFIGQTKLDNGTSVGLTVELEGWNPNASVNGTSVANAQIDEAFMFAFGDWGRVEVGSRDAATYRMYYGTPSALIGWGAIQHNHNWVNQSVSSFNKGYARTMATTITPTWQDVNRINYFTPRFQGLQIGVGYAPKLNAAAAGGNAATGAPNVAGLCGYNNATNMQNCPTSDYAWQDLFDVGANYLNKFGDFTVALYGAFAYASFVPGYMPLAGPANMATGANLTAWKQWVVGAQFGYAGFTIGGAVGYDNNGLGANYFTGVDNDTRFYTAGIMYETGPWQMSFMWAGFYNTNGNGSTNISSIAPGTNIMTTTTSTCGGVPGVNSTCFNGNPATALAFGTETINKWEIGANYALGPGVKLTGGAMLYTAGGPTNAVSGNSWAFLLGMDLRF</sequence>
<dbReference type="Gene3D" id="2.40.160.10">
    <property type="entry name" value="Porin"/>
    <property type="match status" value="1"/>
</dbReference>
<dbReference type="AlphaFoldDB" id="A0A512NP43"/>
<gene>
    <name evidence="3" type="ORF">RSO01_78910</name>
</gene>
<name>A0A512NP43_9HYPH</name>
<organism evidence="3 4">
    <name type="scientific">Reyranella soli</name>
    <dbReference type="NCBI Taxonomy" id="1230389"/>
    <lineage>
        <taxon>Bacteria</taxon>
        <taxon>Pseudomonadati</taxon>
        <taxon>Pseudomonadota</taxon>
        <taxon>Alphaproteobacteria</taxon>
        <taxon>Hyphomicrobiales</taxon>
        <taxon>Reyranellaceae</taxon>
        <taxon>Reyranella</taxon>
    </lineage>
</organism>
<comment type="caution">
    <text evidence="3">The sequence shown here is derived from an EMBL/GenBank/DDBJ whole genome shotgun (WGS) entry which is preliminary data.</text>
</comment>
<accession>A0A512NP43</accession>
<dbReference type="GO" id="GO:0015288">
    <property type="term" value="F:porin activity"/>
    <property type="evidence" value="ECO:0007669"/>
    <property type="project" value="InterPro"/>
</dbReference>
<dbReference type="Pfam" id="PF13609">
    <property type="entry name" value="Porin_4"/>
    <property type="match status" value="1"/>
</dbReference>
<dbReference type="Proteomes" id="UP000321058">
    <property type="component" value="Unassembled WGS sequence"/>
</dbReference>
<feature type="chain" id="PRO_5021800401" evidence="1">
    <location>
        <begin position="25"/>
        <end position="458"/>
    </location>
</feature>
<feature type="signal peptide" evidence="1">
    <location>
        <begin position="1"/>
        <end position="24"/>
    </location>
</feature>
<dbReference type="GO" id="GO:0016020">
    <property type="term" value="C:membrane"/>
    <property type="evidence" value="ECO:0007669"/>
    <property type="project" value="InterPro"/>
</dbReference>
<dbReference type="OrthoDB" id="6758483at2"/>
<evidence type="ECO:0000259" key="2">
    <source>
        <dbReference type="Pfam" id="PF13609"/>
    </source>
</evidence>
<evidence type="ECO:0000313" key="3">
    <source>
        <dbReference type="EMBL" id="GEP60725.1"/>
    </source>
</evidence>
<dbReference type="InterPro" id="IPR023614">
    <property type="entry name" value="Porin_dom_sf"/>
</dbReference>
<proteinExistence type="predicted"/>